<dbReference type="OrthoDB" id="9811523at2"/>
<dbReference type="PANTHER" id="PTHR43441:SF2">
    <property type="entry name" value="FAMILY ACETYLTRANSFERASE, PUTATIVE (AFU_ORTHOLOGUE AFUA_7G00850)-RELATED"/>
    <property type="match status" value="1"/>
</dbReference>
<accession>A0A328BJP3</accession>
<dbReference type="Gene3D" id="3.40.630.30">
    <property type="match status" value="1"/>
</dbReference>
<evidence type="ECO:0000313" key="2">
    <source>
        <dbReference type="EMBL" id="RAK66875.1"/>
    </source>
</evidence>
<organism evidence="2 3">
    <name type="scientific">Hymenobacter edaphi</name>
    <dbReference type="NCBI Taxonomy" id="2211146"/>
    <lineage>
        <taxon>Bacteria</taxon>
        <taxon>Pseudomonadati</taxon>
        <taxon>Bacteroidota</taxon>
        <taxon>Cytophagia</taxon>
        <taxon>Cytophagales</taxon>
        <taxon>Hymenobacteraceae</taxon>
        <taxon>Hymenobacter</taxon>
    </lineage>
</organism>
<evidence type="ECO:0000313" key="3">
    <source>
        <dbReference type="Proteomes" id="UP000248553"/>
    </source>
</evidence>
<dbReference type="InterPro" id="IPR051908">
    <property type="entry name" value="Ribosomal_N-acetyltransferase"/>
</dbReference>
<dbReference type="Pfam" id="PF13302">
    <property type="entry name" value="Acetyltransf_3"/>
    <property type="match status" value="1"/>
</dbReference>
<dbReference type="AlphaFoldDB" id="A0A328BJP3"/>
<dbReference type="GO" id="GO:0005737">
    <property type="term" value="C:cytoplasm"/>
    <property type="evidence" value="ECO:0007669"/>
    <property type="project" value="TreeGrafter"/>
</dbReference>
<dbReference type="PROSITE" id="PS51186">
    <property type="entry name" value="GNAT"/>
    <property type="match status" value="1"/>
</dbReference>
<feature type="domain" description="N-acetyltransferase" evidence="1">
    <location>
        <begin position="59"/>
        <end position="219"/>
    </location>
</feature>
<dbReference type="GO" id="GO:1990189">
    <property type="term" value="F:protein N-terminal-serine acetyltransferase activity"/>
    <property type="evidence" value="ECO:0007669"/>
    <property type="project" value="TreeGrafter"/>
</dbReference>
<sequence length="219" mass="24409">MNTGWGFPVVVAPAPLRPAFLPPILLRRATVSPRFSCAIAPPMTLLPTLPPTPLRTARLLLRPYLLTDAPAFFALLDAEAERLQPAFPRRVASVRTYADAEQQLRLFTEQWRQRRLLVWGIWQLGTGQYLGDISLQPDSPRIHTGEIGYYLAAAAEGQGYAREALAAVADYAFAVLHARRLTLRCRSDNQRSQATAEALGFRCEGPDEVGIWHYALTRS</sequence>
<keyword evidence="3" id="KW-1185">Reference proteome</keyword>
<dbReference type="InterPro" id="IPR016181">
    <property type="entry name" value="Acyl_CoA_acyltransferase"/>
</dbReference>
<dbReference type="Proteomes" id="UP000248553">
    <property type="component" value="Unassembled WGS sequence"/>
</dbReference>
<dbReference type="InterPro" id="IPR000182">
    <property type="entry name" value="GNAT_dom"/>
</dbReference>
<proteinExistence type="predicted"/>
<dbReference type="GO" id="GO:0008999">
    <property type="term" value="F:protein-N-terminal-alanine acetyltransferase activity"/>
    <property type="evidence" value="ECO:0007669"/>
    <property type="project" value="TreeGrafter"/>
</dbReference>
<gene>
    <name evidence="2" type="ORF">DLM85_11745</name>
</gene>
<evidence type="ECO:0000259" key="1">
    <source>
        <dbReference type="PROSITE" id="PS51186"/>
    </source>
</evidence>
<comment type="caution">
    <text evidence="2">The sequence shown here is derived from an EMBL/GenBank/DDBJ whole genome shotgun (WGS) entry which is preliminary data.</text>
</comment>
<dbReference type="EMBL" id="QHKM01000003">
    <property type="protein sequence ID" value="RAK66875.1"/>
    <property type="molecule type" value="Genomic_DNA"/>
</dbReference>
<protein>
    <recommendedName>
        <fullName evidence="1">N-acetyltransferase domain-containing protein</fullName>
    </recommendedName>
</protein>
<reference evidence="3" key="1">
    <citation type="submission" date="2018-05" db="EMBL/GenBank/DDBJ databases">
        <authorList>
            <person name="Nie L."/>
        </authorList>
    </citation>
    <scope>NUCLEOTIDE SEQUENCE [LARGE SCALE GENOMIC DNA]</scope>
    <source>
        <strain evidence="3">NL</strain>
    </source>
</reference>
<dbReference type="PANTHER" id="PTHR43441">
    <property type="entry name" value="RIBOSOMAL-PROTEIN-SERINE ACETYLTRANSFERASE"/>
    <property type="match status" value="1"/>
</dbReference>
<dbReference type="SUPFAM" id="SSF55729">
    <property type="entry name" value="Acyl-CoA N-acyltransferases (Nat)"/>
    <property type="match status" value="1"/>
</dbReference>
<name>A0A328BJP3_9BACT</name>